<dbReference type="InterPro" id="IPR029026">
    <property type="entry name" value="tRNA_m1G_MTases_N"/>
</dbReference>
<proteinExistence type="inferred from homology"/>
<protein>
    <submittedName>
        <fullName evidence="5">RNA methyltransferase</fullName>
    </submittedName>
</protein>
<comment type="similarity">
    <text evidence="1">Belongs to the class IV-like SAM-binding methyltransferase superfamily. RNA methyltransferase TrmH family.</text>
</comment>
<evidence type="ECO:0000256" key="1">
    <source>
        <dbReference type="ARBA" id="ARBA00007228"/>
    </source>
</evidence>
<dbReference type="Pfam" id="PF00588">
    <property type="entry name" value="SpoU_methylase"/>
    <property type="match status" value="1"/>
</dbReference>
<organism evidence="5 6">
    <name type="scientific">Candidatus Alloenteromonas pullicola</name>
    <dbReference type="NCBI Taxonomy" id="2840784"/>
    <lineage>
        <taxon>Bacteria</taxon>
        <taxon>Bacillati</taxon>
        <taxon>Bacillota</taxon>
        <taxon>Bacillota incertae sedis</taxon>
        <taxon>Candidatus Alloenteromonas</taxon>
    </lineage>
</organism>
<dbReference type="GO" id="GO:0032259">
    <property type="term" value="P:methylation"/>
    <property type="evidence" value="ECO:0007669"/>
    <property type="project" value="UniProtKB-KW"/>
</dbReference>
<dbReference type="Gene3D" id="3.40.1280.10">
    <property type="match status" value="1"/>
</dbReference>
<evidence type="ECO:0000256" key="3">
    <source>
        <dbReference type="ARBA" id="ARBA00022679"/>
    </source>
</evidence>
<evidence type="ECO:0000259" key="4">
    <source>
        <dbReference type="SMART" id="SM00967"/>
    </source>
</evidence>
<dbReference type="Gene3D" id="3.30.1330.30">
    <property type="match status" value="1"/>
</dbReference>
<dbReference type="GO" id="GO:0003723">
    <property type="term" value="F:RNA binding"/>
    <property type="evidence" value="ECO:0007669"/>
    <property type="project" value="InterPro"/>
</dbReference>
<dbReference type="GO" id="GO:0005737">
    <property type="term" value="C:cytoplasm"/>
    <property type="evidence" value="ECO:0007669"/>
    <property type="project" value="UniProtKB-ARBA"/>
</dbReference>
<keyword evidence="3" id="KW-0808">Transferase</keyword>
<reference evidence="5" key="1">
    <citation type="submission" date="2020-10" db="EMBL/GenBank/DDBJ databases">
        <authorList>
            <person name="Gilroy R."/>
        </authorList>
    </citation>
    <scope>NUCLEOTIDE SEQUENCE</scope>
    <source>
        <strain evidence="5">ChiGjej1B1-22543</strain>
    </source>
</reference>
<evidence type="ECO:0000313" key="5">
    <source>
        <dbReference type="EMBL" id="HIU45428.1"/>
    </source>
</evidence>
<dbReference type="SUPFAM" id="SSF75217">
    <property type="entry name" value="alpha/beta knot"/>
    <property type="match status" value="1"/>
</dbReference>
<dbReference type="Proteomes" id="UP000824070">
    <property type="component" value="Unassembled WGS sequence"/>
</dbReference>
<comment type="caution">
    <text evidence="5">The sequence shown here is derived from an EMBL/GenBank/DDBJ whole genome shotgun (WGS) entry which is preliminary data.</text>
</comment>
<keyword evidence="2 5" id="KW-0489">Methyltransferase</keyword>
<sequence>MEKITSKDNKRIKRAYALKGKPSDGLFLVEGFHLVEMAFAHGCLKEAFALKPIDYLDELQSIVTEDIIKKLSTSLSPEGVVGVAKEKEPAEISSDRVLLLDRIQDPGNMGTLCRTALSFGFRDVIATPGSCSFFNPKAIQSSQGAIFDLNLHRMDGAAAVRLLKELGYRIVFTALDSSTPAEGFAFPKRICLGLGNEGQGMGDSLLSLSDDRLRISMSGIDSLNVGVAGGILMHMASCQK</sequence>
<dbReference type="SUPFAM" id="SSF55315">
    <property type="entry name" value="L30e-like"/>
    <property type="match status" value="1"/>
</dbReference>
<name>A0A9D1S3T5_9FIRM</name>
<dbReference type="InterPro" id="IPR051259">
    <property type="entry name" value="rRNA_Methyltransferase"/>
</dbReference>
<dbReference type="InterPro" id="IPR013123">
    <property type="entry name" value="SpoU_subst-bd"/>
</dbReference>
<dbReference type="GO" id="GO:0008173">
    <property type="term" value="F:RNA methyltransferase activity"/>
    <property type="evidence" value="ECO:0007669"/>
    <property type="project" value="InterPro"/>
</dbReference>
<feature type="domain" description="RNA 2-O ribose methyltransferase substrate binding" evidence="4">
    <location>
        <begin position="28"/>
        <end position="90"/>
    </location>
</feature>
<evidence type="ECO:0000256" key="2">
    <source>
        <dbReference type="ARBA" id="ARBA00022603"/>
    </source>
</evidence>
<dbReference type="InterPro" id="IPR029028">
    <property type="entry name" value="Alpha/beta_knot_MTases"/>
</dbReference>
<dbReference type="SMART" id="SM00967">
    <property type="entry name" value="SpoU_sub_bind"/>
    <property type="match status" value="1"/>
</dbReference>
<dbReference type="AlphaFoldDB" id="A0A9D1S3T5"/>
<dbReference type="InterPro" id="IPR029064">
    <property type="entry name" value="Ribosomal_eL30-like_sf"/>
</dbReference>
<dbReference type="PANTHER" id="PTHR43191">
    <property type="entry name" value="RRNA METHYLTRANSFERASE 3"/>
    <property type="match status" value="1"/>
</dbReference>
<accession>A0A9D1S3T5</accession>
<evidence type="ECO:0000313" key="6">
    <source>
        <dbReference type="Proteomes" id="UP000824070"/>
    </source>
</evidence>
<dbReference type="GO" id="GO:0006396">
    <property type="term" value="P:RNA processing"/>
    <property type="evidence" value="ECO:0007669"/>
    <property type="project" value="InterPro"/>
</dbReference>
<reference evidence="5" key="2">
    <citation type="journal article" date="2021" name="PeerJ">
        <title>Extensive microbial diversity within the chicken gut microbiome revealed by metagenomics and culture.</title>
        <authorList>
            <person name="Gilroy R."/>
            <person name="Ravi A."/>
            <person name="Getino M."/>
            <person name="Pursley I."/>
            <person name="Horton D.L."/>
            <person name="Alikhan N.F."/>
            <person name="Baker D."/>
            <person name="Gharbi K."/>
            <person name="Hall N."/>
            <person name="Watson M."/>
            <person name="Adriaenssens E.M."/>
            <person name="Foster-Nyarko E."/>
            <person name="Jarju S."/>
            <person name="Secka A."/>
            <person name="Antonio M."/>
            <person name="Oren A."/>
            <person name="Chaudhuri R.R."/>
            <person name="La Ragione R."/>
            <person name="Hildebrand F."/>
            <person name="Pallen M.J."/>
        </authorList>
    </citation>
    <scope>NUCLEOTIDE SEQUENCE</scope>
    <source>
        <strain evidence="5">ChiGjej1B1-22543</strain>
    </source>
</reference>
<dbReference type="InterPro" id="IPR001537">
    <property type="entry name" value="SpoU_MeTrfase"/>
</dbReference>
<dbReference type="PANTHER" id="PTHR43191:SF2">
    <property type="entry name" value="RRNA METHYLTRANSFERASE 3, MITOCHONDRIAL"/>
    <property type="match status" value="1"/>
</dbReference>
<dbReference type="CDD" id="cd18095">
    <property type="entry name" value="SpoU-like_rRNA-MTase"/>
    <property type="match status" value="1"/>
</dbReference>
<dbReference type="EMBL" id="DVMV01000028">
    <property type="protein sequence ID" value="HIU45428.1"/>
    <property type="molecule type" value="Genomic_DNA"/>
</dbReference>
<gene>
    <name evidence="5" type="ORF">IAC52_03935</name>
</gene>